<gene>
    <name evidence="1" type="ORF">RRG08_018381</name>
</gene>
<protein>
    <submittedName>
        <fullName evidence="1">Uncharacterized protein</fullName>
    </submittedName>
</protein>
<accession>A0AAE0YM84</accession>
<evidence type="ECO:0000313" key="2">
    <source>
        <dbReference type="Proteomes" id="UP001283361"/>
    </source>
</evidence>
<evidence type="ECO:0000313" key="1">
    <source>
        <dbReference type="EMBL" id="KAK3750612.1"/>
    </source>
</evidence>
<name>A0AAE0YM84_9GAST</name>
<dbReference type="EMBL" id="JAWDGP010005863">
    <property type="protein sequence ID" value="KAK3750612.1"/>
    <property type="molecule type" value="Genomic_DNA"/>
</dbReference>
<sequence length="101" mass="11621">MRYLKLLQQPGESPKVQRCACAEVAFRKYNECGDGRDMLRHNACRALSRLFDLASVWSDRRPLQTSRQPVSPDSRERTLSLQQDCTRLTDLKRLGVPLSKT</sequence>
<reference evidence="1" key="1">
    <citation type="journal article" date="2023" name="G3 (Bethesda)">
        <title>A reference genome for the long-term kleptoplast-retaining sea slug Elysia crispata morphotype clarki.</title>
        <authorList>
            <person name="Eastman K.E."/>
            <person name="Pendleton A.L."/>
            <person name="Shaikh M.A."/>
            <person name="Suttiyut T."/>
            <person name="Ogas R."/>
            <person name="Tomko P."/>
            <person name="Gavelis G."/>
            <person name="Widhalm J.R."/>
            <person name="Wisecaver J.H."/>
        </authorList>
    </citation>
    <scope>NUCLEOTIDE SEQUENCE</scope>
    <source>
        <strain evidence="1">ECLA1</strain>
    </source>
</reference>
<organism evidence="1 2">
    <name type="scientific">Elysia crispata</name>
    <name type="common">lettuce slug</name>
    <dbReference type="NCBI Taxonomy" id="231223"/>
    <lineage>
        <taxon>Eukaryota</taxon>
        <taxon>Metazoa</taxon>
        <taxon>Spiralia</taxon>
        <taxon>Lophotrochozoa</taxon>
        <taxon>Mollusca</taxon>
        <taxon>Gastropoda</taxon>
        <taxon>Heterobranchia</taxon>
        <taxon>Euthyneura</taxon>
        <taxon>Panpulmonata</taxon>
        <taxon>Sacoglossa</taxon>
        <taxon>Placobranchoidea</taxon>
        <taxon>Plakobranchidae</taxon>
        <taxon>Elysia</taxon>
    </lineage>
</organism>
<keyword evidence="2" id="KW-1185">Reference proteome</keyword>
<dbReference type="Proteomes" id="UP001283361">
    <property type="component" value="Unassembled WGS sequence"/>
</dbReference>
<comment type="caution">
    <text evidence="1">The sequence shown here is derived from an EMBL/GenBank/DDBJ whole genome shotgun (WGS) entry which is preliminary data.</text>
</comment>
<proteinExistence type="predicted"/>
<dbReference type="AlphaFoldDB" id="A0AAE0YM84"/>